<reference evidence="3" key="1">
    <citation type="submission" date="2016-06" db="UniProtKB">
        <authorList>
            <consortium name="WormBaseParasite"/>
        </authorList>
    </citation>
    <scope>IDENTIFICATION</scope>
</reference>
<proteinExistence type="predicted"/>
<name>A0A183DJS3_9BILA</name>
<protein>
    <submittedName>
        <fullName evidence="1 3">Uncharacterized protein</fullName>
    </submittedName>
</protein>
<reference evidence="1 2" key="2">
    <citation type="submission" date="2018-11" db="EMBL/GenBank/DDBJ databases">
        <authorList>
            <consortium name="Pathogen Informatics"/>
        </authorList>
    </citation>
    <scope>NUCLEOTIDE SEQUENCE [LARGE SCALE GENOMIC DNA]</scope>
</reference>
<dbReference type="WBParaSite" id="GPUH_0000897401-mRNA-1">
    <property type="protein sequence ID" value="GPUH_0000897401-mRNA-1"/>
    <property type="gene ID" value="GPUH_0000897401"/>
</dbReference>
<organism evidence="3">
    <name type="scientific">Gongylonema pulchrum</name>
    <dbReference type="NCBI Taxonomy" id="637853"/>
    <lineage>
        <taxon>Eukaryota</taxon>
        <taxon>Metazoa</taxon>
        <taxon>Ecdysozoa</taxon>
        <taxon>Nematoda</taxon>
        <taxon>Chromadorea</taxon>
        <taxon>Rhabditida</taxon>
        <taxon>Spirurina</taxon>
        <taxon>Spiruromorpha</taxon>
        <taxon>Spiruroidea</taxon>
        <taxon>Gongylonematidae</taxon>
        <taxon>Gongylonema</taxon>
    </lineage>
</organism>
<dbReference type="AlphaFoldDB" id="A0A183DJS3"/>
<sequence length="50" mass="5832">MVRQHRWDVDLLDILSAVVFETQGPSRIAALRLFSIVCRYVDILVLFWGL</sequence>
<keyword evidence="2" id="KW-1185">Reference proteome</keyword>
<evidence type="ECO:0000313" key="2">
    <source>
        <dbReference type="Proteomes" id="UP000271098"/>
    </source>
</evidence>
<evidence type="ECO:0000313" key="3">
    <source>
        <dbReference type="WBParaSite" id="GPUH_0000897401-mRNA-1"/>
    </source>
</evidence>
<dbReference type="Proteomes" id="UP000271098">
    <property type="component" value="Unassembled WGS sequence"/>
</dbReference>
<accession>A0A183DJS3</accession>
<dbReference type="EMBL" id="UYRT01027727">
    <property type="protein sequence ID" value="VDK66681.1"/>
    <property type="molecule type" value="Genomic_DNA"/>
</dbReference>
<gene>
    <name evidence="1" type="ORF">GPUH_LOCUS8966</name>
</gene>
<evidence type="ECO:0000313" key="1">
    <source>
        <dbReference type="EMBL" id="VDK66681.1"/>
    </source>
</evidence>